<keyword evidence="7" id="KW-0067">ATP-binding</keyword>
<evidence type="ECO:0000256" key="9">
    <source>
        <dbReference type="PROSITE-ProRule" id="PRU00169"/>
    </source>
</evidence>
<dbReference type="InterPro" id="IPR036890">
    <property type="entry name" value="HATPase_C_sf"/>
</dbReference>
<dbReference type="PROSITE" id="PS50110">
    <property type="entry name" value="RESPONSE_REGULATORY"/>
    <property type="match status" value="1"/>
</dbReference>
<dbReference type="PROSITE" id="PS50109">
    <property type="entry name" value="HIS_KIN"/>
    <property type="match status" value="1"/>
</dbReference>
<dbReference type="Proteomes" id="UP000464495">
    <property type="component" value="Chromosome"/>
</dbReference>
<dbReference type="InterPro" id="IPR004358">
    <property type="entry name" value="Sig_transdc_His_kin-like_C"/>
</dbReference>
<keyword evidence="5" id="KW-0547">Nucleotide-binding</keyword>
<keyword evidence="10" id="KW-0812">Transmembrane</keyword>
<dbReference type="CDD" id="cd00156">
    <property type="entry name" value="REC"/>
    <property type="match status" value="1"/>
</dbReference>
<evidence type="ECO:0000256" key="1">
    <source>
        <dbReference type="ARBA" id="ARBA00000085"/>
    </source>
</evidence>
<evidence type="ECO:0000256" key="5">
    <source>
        <dbReference type="ARBA" id="ARBA00022741"/>
    </source>
</evidence>
<evidence type="ECO:0000256" key="4">
    <source>
        <dbReference type="ARBA" id="ARBA00022679"/>
    </source>
</evidence>
<evidence type="ECO:0000256" key="6">
    <source>
        <dbReference type="ARBA" id="ARBA00022777"/>
    </source>
</evidence>
<dbReference type="CDD" id="cd00082">
    <property type="entry name" value="HisKA"/>
    <property type="match status" value="1"/>
</dbReference>
<feature type="domain" description="Response regulatory" evidence="12">
    <location>
        <begin position="488"/>
        <end position="602"/>
    </location>
</feature>
<evidence type="ECO:0000313" key="14">
    <source>
        <dbReference type="Proteomes" id="UP000464495"/>
    </source>
</evidence>
<dbReference type="EC" id="2.7.13.3" evidence="2"/>
<keyword evidence="6" id="KW-0418">Kinase</keyword>
<evidence type="ECO:0000256" key="2">
    <source>
        <dbReference type="ARBA" id="ARBA00012438"/>
    </source>
</evidence>
<sequence>MAALERVAAGRHWAGGVMVDVEEVIAQRAHAVSALTPPMMIANVINATATLLVLWLDGQLLPQAMLWAAVAIGFSLYFFWRWQSYRGKTFPTRLTARSIRRTTLRAAFLGLIWGFPGIIILPVTTGISQAFLVALAAGTVAAGAITLYPIPSAALAFSGIVAALNLAGFALTAHESVIGFTIVTLVFFYVIATSILRHERIFVSEFQSRRALDEHNRHIGALLEQTRADAIAERVTAEQRLVQAQKMEAIGQLTGGIAHDFNNLLATIQGHAELLAMDAGNDQTLTTPILRSTRRGADLTRRLLAFARRQTLRPEAVDVSELVGDMVEILRRTLRENIRIETEIAADLWPVHADPALLASALLNLATNSRDAMPDGGVIVVTAANQPGGTRGDGLVHLSVRDTGIGMTQEIRARAAEPFFTTKRFGHGSGLGLSMVHGFAEQSGGEIDIQSAENQGTTVTLRLPSTLDQPAAAAVPLVEKVLTGNGERILVIEDNADVRATVRKLLGSFDYTVSTVESVAEASAFLGGPLPPDVILSDVVLPGGTSGLEFARDLAGTHPEIAVVLMSGFANTEANGSTGAAIEFLTKPFNRADLAKAIFAACQKAEARKLKAAEGTGR</sequence>
<keyword evidence="4" id="KW-0808">Transferase</keyword>
<protein>
    <recommendedName>
        <fullName evidence="2">histidine kinase</fullName>
        <ecNumber evidence="2">2.7.13.3</ecNumber>
    </recommendedName>
</protein>
<dbReference type="Pfam" id="PF02518">
    <property type="entry name" value="HATPase_c"/>
    <property type="match status" value="1"/>
</dbReference>
<feature type="transmembrane region" description="Helical" evidence="10">
    <location>
        <begin position="177"/>
        <end position="196"/>
    </location>
</feature>
<dbReference type="SMART" id="SM00388">
    <property type="entry name" value="HisKA"/>
    <property type="match status" value="1"/>
</dbReference>
<organism evidence="13 14">
    <name type="scientific">Algicella marina</name>
    <dbReference type="NCBI Taxonomy" id="2683284"/>
    <lineage>
        <taxon>Bacteria</taxon>
        <taxon>Pseudomonadati</taxon>
        <taxon>Pseudomonadota</taxon>
        <taxon>Alphaproteobacteria</taxon>
        <taxon>Rhodobacterales</taxon>
        <taxon>Paracoccaceae</taxon>
        <taxon>Algicella</taxon>
    </lineage>
</organism>
<dbReference type="AlphaFoldDB" id="A0A6P1SXU7"/>
<evidence type="ECO:0000256" key="3">
    <source>
        <dbReference type="ARBA" id="ARBA00022553"/>
    </source>
</evidence>
<dbReference type="GO" id="GO:0005524">
    <property type="term" value="F:ATP binding"/>
    <property type="evidence" value="ECO:0007669"/>
    <property type="project" value="UniProtKB-KW"/>
</dbReference>
<keyword evidence="8" id="KW-0902">Two-component regulatory system</keyword>
<dbReference type="Gene3D" id="3.40.50.2300">
    <property type="match status" value="1"/>
</dbReference>
<reference evidence="13 14" key="1">
    <citation type="submission" date="2019-12" db="EMBL/GenBank/DDBJ databases">
        <title>Complete genome sequence of Algicella marina strain 9Alg 56(T) isolated from the red alga Tichocarpus crinitus.</title>
        <authorList>
            <person name="Kim S.-G."/>
            <person name="Nedashkovskaya O.I."/>
        </authorList>
    </citation>
    <scope>NUCLEOTIDE SEQUENCE [LARGE SCALE GENOMIC DNA]</scope>
    <source>
        <strain evidence="13 14">9Alg 56</strain>
    </source>
</reference>
<evidence type="ECO:0000313" key="13">
    <source>
        <dbReference type="EMBL" id="QHQ34036.1"/>
    </source>
</evidence>
<dbReference type="InterPro" id="IPR005467">
    <property type="entry name" value="His_kinase_dom"/>
</dbReference>
<keyword evidence="14" id="KW-1185">Reference proteome</keyword>
<dbReference type="KEGG" id="amaq:GO499_01965"/>
<keyword evidence="3 9" id="KW-0597">Phosphoprotein</keyword>
<dbReference type="PANTHER" id="PTHR43065:SF46">
    <property type="entry name" value="C4-DICARBOXYLATE TRANSPORT SENSOR PROTEIN DCTB"/>
    <property type="match status" value="1"/>
</dbReference>
<dbReference type="InterPro" id="IPR001789">
    <property type="entry name" value="Sig_transdc_resp-reg_receiver"/>
</dbReference>
<keyword evidence="10" id="KW-1133">Transmembrane helix</keyword>
<dbReference type="GO" id="GO:0000155">
    <property type="term" value="F:phosphorelay sensor kinase activity"/>
    <property type="evidence" value="ECO:0007669"/>
    <property type="project" value="InterPro"/>
</dbReference>
<dbReference type="SMART" id="SM00387">
    <property type="entry name" value="HATPase_c"/>
    <property type="match status" value="1"/>
</dbReference>
<proteinExistence type="predicted"/>
<dbReference type="SUPFAM" id="SSF55874">
    <property type="entry name" value="ATPase domain of HSP90 chaperone/DNA topoisomerase II/histidine kinase"/>
    <property type="match status" value="1"/>
</dbReference>
<dbReference type="SUPFAM" id="SSF47384">
    <property type="entry name" value="Homodimeric domain of signal transducing histidine kinase"/>
    <property type="match status" value="1"/>
</dbReference>
<dbReference type="Pfam" id="PF00072">
    <property type="entry name" value="Response_reg"/>
    <property type="match status" value="1"/>
</dbReference>
<feature type="modified residue" description="4-aspartylphosphate" evidence="9">
    <location>
        <position position="538"/>
    </location>
</feature>
<comment type="catalytic activity">
    <reaction evidence="1">
        <text>ATP + protein L-histidine = ADP + protein N-phospho-L-histidine.</text>
        <dbReference type="EC" id="2.7.13.3"/>
    </reaction>
</comment>
<dbReference type="PRINTS" id="PR00344">
    <property type="entry name" value="BCTRLSENSOR"/>
</dbReference>
<feature type="transmembrane region" description="Helical" evidence="10">
    <location>
        <begin position="40"/>
        <end position="58"/>
    </location>
</feature>
<dbReference type="SUPFAM" id="SSF52172">
    <property type="entry name" value="CheY-like"/>
    <property type="match status" value="1"/>
</dbReference>
<dbReference type="Gene3D" id="3.30.565.10">
    <property type="entry name" value="Histidine kinase-like ATPase, C-terminal domain"/>
    <property type="match status" value="1"/>
</dbReference>
<feature type="transmembrane region" description="Helical" evidence="10">
    <location>
        <begin position="103"/>
        <end position="121"/>
    </location>
</feature>
<dbReference type="Gene3D" id="1.10.287.130">
    <property type="match status" value="1"/>
</dbReference>
<evidence type="ECO:0000256" key="10">
    <source>
        <dbReference type="SAM" id="Phobius"/>
    </source>
</evidence>
<gene>
    <name evidence="13" type="ORF">GO499_01965</name>
</gene>
<evidence type="ECO:0000259" key="11">
    <source>
        <dbReference type="PROSITE" id="PS50109"/>
    </source>
</evidence>
<feature type="transmembrane region" description="Helical" evidence="10">
    <location>
        <begin position="154"/>
        <end position="171"/>
    </location>
</feature>
<feature type="transmembrane region" description="Helical" evidence="10">
    <location>
        <begin position="64"/>
        <end position="82"/>
    </location>
</feature>
<dbReference type="SMART" id="SM00448">
    <property type="entry name" value="REC"/>
    <property type="match status" value="1"/>
</dbReference>
<evidence type="ECO:0000259" key="12">
    <source>
        <dbReference type="PROSITE" id="PS50110"/>
    </source>
</evidence>
<name>A0A6P1SXU7_9RHOB</name>
<keyword evidence="10" id="KW-0472">Membrane</keyword>
<evidence type="ECO:0000256" key="7">
    <source>
        <dbReference type="ARBA" id="ARBA00022840"/>
    </source>
</evidence>
<dbReference type="InterPro" id="IPR003661">
    <property type="entry name" value="HisK_dim/P_dom"/>
</dbReference>
<accession>A0A6P1SXU7</accession>
<evidence type="ECO:0000256" key="8">
    <source>
        <dbReference type="ARBA" id="ARBA00023012"/>
    </source>
</evidence>
<dbReference type="InterPro" id="IPR036097">
    <property type="entry name" value="HisK_dim/P_sf"/>
</dbReference>
<feature type="domain" description="Histidine kinase" evidence="11">
    <location>
        <begin position="256"/>
        <end position="467"/>
    </location>
</feature>
<dbReference type="Pfam" id="PF00512">
    <property type="entry name" value="HisKA"/>
    <property type="match status" value="1"/>
</dbReference>
<dbReference type="InterPro" id="IPR003594">
    <property type="entry name" value="HATPase_dom"/>
</dbReference>
<dbReference type="PANTHER" id="PTHR43065">
    <property type="entry name" value="SENSOR HISTIDINE KINASE"/>
    <property type="match status" value="1"/>
</dbReference>
<dbReference type="InterPro" id="IPR011006">
    <property type="entry name" value="CheY-like_superfamily"/>
</dbReference>
<dbReference type="EMBL" id="CP046620">
    <property type="protein sequence ID" value="QHQ34036.1"/>
    <property type="molecule type" value="Genomic_DNA"/>
</dbReference>